<dbReference type="InterPro" id="IPR008962">
    <property type="entry name" value="PapD-like_sf"/>
</dbReference>
<comment type="caution">
    <text evidence="2">The sequence shown here is derived from an EMBL/GenBank/DDBJ whole genome shotgun (WGS) entry which is preliminary data.</text>
</comment>
<feature type="signal peptide" evidence="1">
    <location>
        <begin position="1"/>
        <end position="19"/>
    </location>
</feature>
<dbReference type="EMBL" id="AEIU01000069">
    <property type="protein sequence ID" value="EFP96681.1"/>
    <property type="molecule type" value="Genomic_DNA"/>
</dbReference>
<keyword evidence="1" id="KW-0732">Signal</keyword>
<gene>
    <name evidence="2" type="ORF">VIBC2010_06924</name>
</gene>
<evidence type="ECO:0008006" key="4">
    <source>
        <dbReference type="Google" id="ProtNLM"/>
    </source>
</evidence>
<feature type="chain" id="PRO_5003167123" description="Pili assembly chaperone N-terminal domain-containing protein" evidence="1">
    <location>
        <begin position="20"/>
        <end position="231"/>
    </location>
</feature>
<dbReference type="Proteomes" id="UP000002943">
    <property type="component" value="Unassembled WGS sequence"/>
</dbReference>
<dbReference type="RefSeq" id="WP_009601111.1">
    <property type="nucleotide sequence ID" value="NZ_AEIU01000069.1"/>
</dbReference>
<evidence type="ECO:0000313" key="2">
    <source>
        <dbReference type="EMBL" id="EFP96681.1"/>
    </source>
</evidence>
<proteinExistence type="predicted"/>
<accession>E3BJB2</accession>
<sequence length="231" mass="26527">MKYFVMFFVLVFMSSPTLAQLLIAPTRVIVDADSPITEKFIVENTSDKPIRVEIKPIYRPLKSNHSRRLDEGIESTEDLSEFLQVSPPVIRELKPNQRRVVRLRTLRLPANKPDGEYRAYLWFAPTVLSASEEQGIEPATGSAFELDFIINSYIPIYAQRGDTVENIDIQCRNGELKLLNHSAYQFSAMLTANDHEEKLVILRQTEMDKSFAKETKIKVNQGERLIHECIL</sequence>
<dbReference type="AlphaFoldDB" id="E3BJB2"/>
<protein>
    <recommendedName>
        <fullName evidence="4">Pili assembly chaperone N-terminal domain-containing protein</fullName>
    </recommendedName>
</protein>
<name>E3BJB2_9VIBR</name>
<dbReference type="eggNOG" id="ENOG5031MP4">
    <property type="taxonomic scope" value="Bacteria"/>
</dbReference>
<evidence type="ECO:0000313" key="3">
    <source>
        <dbReference type="Proteomes" id="UP000002943"/>
    </source>
</evidence>
<dbReference type="STRING" id="796620.VIBC2010_06924"/>
<reference evidence="2 3" key="1">
    <citation type="journal article" date="2012" name="Int. J. Syst. Evol. Microbiol.">
        <title>Vibrio caribbeanicus sp. nov., isolated from the marine sponge Scleritoderma cyanea.</title>
        <authorList>
            <person name="Hoffmann M."/>
            <person name="Monday S.R."/>
            <person name="Allard M.W."/>
            <person name="Strain E.A."/>
            <person name="Whittaker P."/>
            <person name="Naum M."/>
            <person name="McCarthy P.J."/>
            <person name="Lopez J.V."/>
            <person name="Fischer M."/>
            <person name="Brown E.W."/>
        </authorList>
    </citation>
    <scope>NUCLEOTIDE SEQUENCE [LARGE SCALE GENOMIC DNA]</scope>
    <source>
        <strain evidence="2 3">ATCC BAA-2122</strain>
    </source>
</reference>
<dbReference type="OrthoDB" id="5614918at2"/>
<organism evidence="2 3">
    <name type="scientific">Vibrio caribbeanicus ATCC BAA-2122</name>
    <dbReference type="NCBI Taxonomy" id="796620"/>
    <lineage>
        <taxon>Bacteria</taxon>
        <taxon>Pseudomonadati</taxon>
        <taxon>Pseudomonadota</taxon>
        <taxon>Gammaproteobacteria</taxon>
        <taxon>Vibrionales</taxon>
        <taxon>Vibrionaceae</taxon>
        <taxon>Vibrio</taxon>
    </lineage>
</organism>
<evidence type="ECO:0000256" key="1">
    <source>
        <dbReference type="SAM" id="SignalP"/>
    </source>
</evidence>
<dbReference type="SUPFAM" id="SSF49354">
    <property type="entry name" value="PapD-like"/>
    <property type="match status" value="1"/>
</dbReference>
<keyword evidence="3" id="KW-1185">Reference proteome</keyword>